<name>A0ABU9JVM9_9BACI</name>
<dbReference type="Proteomes" id="UP001459714">
    <property type="component" value="Unassembled WGS sequence"/>
</dbReference>
<dbReference type="InterPro" id="IPR055591">
    <property type="entry name" value="DUF7167"/>
</dbReference>
<proteinExistence type="predicted"/>
<accession>A0ABU9JVM9</accession>
<dbReference type="EMBL" id="JBBYAK010000001">
    <property type="protein sequence ID" value="MEL3956909.1"/>
    <property type="molecule type" value="Genomic_DNA"/>
</dbReference>
<evidence type="ECO:0000313" key="2">
    <source>
        <dbReference type="EMBL" id="MEL3956909.1"/>
    </source>
</evidence>
<dbReference type="Pfam" id="PF23768">
    <property type="entry name" value="DUF7167"/>
    <property type="match status" value="1"/>
</dbReference>
<organism evidence="2 3">
    <name type="scientific">Caldifermentibacillus hisashii</name>
    <dbReference type="NCBI Taxonomy" id="996558"/>
    <lineage>
        <taxon>Bacteria</taxon>
        <taxon>Bacillati</taxon>
        <taxon>Bacillota</taxon>
        <taxon>Bacilli</taxon>
        <taxon>Bacillales</taxon>
        <taxon>Bacillaceae</taxon>
        <taxon>Caldifermentibacillus</taxon>
    </lineage>
</organism>
<gene>
    <name evidence="2" type="ORF">NST17_06825</name>
</gene>
<evidence type="ECO:0000313" key="3">
    <source>
        <dbReference type="Proteomes" id="UP001459714"/>
    </source>
</evidence>
<evidence type="ECO:0000259" key="1">
    <source>
        <dbReference type="Pfam" id="PF23768"/>
    </source>
</evidence>
<dbReference type="RefSeq" id="WP_270578008.1">
    <property type="nucleotide sequence ID" value="NZ_JBBYAK010000001.1"/>
</dbReference>
<sequence length="52" mass="6122">MRKIKFTVSLGLVGCSREDVIEFEDDTTDEEIQQAYTDWMYEQIDGGWEEVD</sequence>
<reference evidence="2 3" key="1">
    <citation type="submission" date="2024-03" db="EMBL/GenBank/DDBJ databases">
        <title>Bacilli Hybrid Assemblies.</title>
        <authorList>
            <person name="Kovac J."/>
        </authorList>
    </citation>
    <scope>NUCLEOTIDE SEQUENCE [LARGE SCALE GENOMIC DNA]</scope>
    <source>
        <strain evidence="2 3">FSL M8-0022</strain>
    </source>
</reference>
<comment type="caution">
    <text evidence="2">The sequence shown here is derived from an EMBL/GenBank/DDBJ whole genome shotgun (WGS) entry which is preliminary data.</text>
</comment>
<feature type="domain" description="DUF7167" evidence="1">
    <location>
        <begin position="2"/>
        <end position="52"/>
    </location>
</feature>
<protein>
    <recommendedName>
        <fullName evidence="1">DUF7167 domain-containing protein</fullName>
    </recommendedName>
</protein>
<keyword evidence="3" id="KW-1185">Reference proteome</keyword>